<evidence type="ECO:0000313" key="3">
    <source>
        <dbReference type="Proteomes" id="UP000001072"/>
    </source>
</evidence>
<keyword evidence="3" id="KW-1185">Reference proteome</keyword>
<dbReference type="Proteomes" id="UP000001072">
    <property type="component" value="Unassembled WGS sequence"/>
</dbReference>
<reference evidence="3" key="1">
    <citation type="journal article" date="2011" name="Proc. Natl. Acad. Sci. U.S.A.">
        <title>Obligate biotrophy features unraveled by the genomic analysis of rust fungi.</title>
        <authorList>
            <person name="Duplessis S."/>
            <person name="Cuomo C.A."/>
            <person name="Lin Y.-C."/>
            <person name="Aerts A."/>
            <person name="Tisserant E."/>
            <person name="Veneault-Fourrey C."/>
            <person name="Joly D.L."/>
            <person name="Hacquard S."/>
            <person name="Amselem J."/>
            <person name="Cantarel B.L."/>
            <person name="Chiu R."/>
            <person name="Coutinho P.M."/>
            <person name="Feau N."/>
            <person name="Field M."/>
            <person name="Frey P."/>
            <person name="Gelhaye E."/>
            <person name="Goldberg J."/>
            <person name="Grabherr M.G."/>
            <person name="Kodira C.D."/>
            <person name="Kohler A."/>
            <person name="Kuees U."/>
            <person name="Lindquist E.A."/>
            <person name="Lucas S.M."/>
            <person name="Mago R."/>
            <person name="Mauceli E."/>
            <person name="Morin E."/>
            <person name="Murat C."/>
            <person name="Pangilinan J.L."/>
            <person name="Park R."/>
            <person name="Pearson M."/>
            <person name="Quesneville H."/>
            <person name="Rouhier N."/>
            <person name="Sakthikumar S."/>
            <person name="Salamov A.A."/>
            <person name="Schmutz J."/>
            <person name="Selles B."/>
            <person name="Shapiro H."/>
            <person name="Tanguay P."/>
            <person name="Tuskan G.A."/>
            <person name="Henrissat B."/>
            <person name="Van de Peer Y."/>
            <person name="Rouze P."/>
            <person name="Ellis J.G."/>
            <person name="Dodds P.N."/>
            <person name="Schein J.E."/>
            <person name="Zhong S."/>
            <person name="Hamelin R.C."/>
            <person name="Grigoriev I.V."/>
            <person name="Szabo L.J."/>
            <person name="Martin F."/>
        </authorList>
    </citation>
    <scope>NUCLEOTIDE SEQUENCE [LARGE SCALE GENOMIC DNA]</scope>
    <source>
        <strain evidence="3">98AG31 / pathotype 3-4-7</strain>
    </source>
</reference>
<dbReference type="STRING" id="747676.F4RNE4"/>
<evidence type="ECO:0000313" key="2">
    <source>
        <dbReference type="EMBL" id="EGG05974.1"/>
    </source>
</evidence>
<proteinExistence type="predicted"/>
<evidence type="ECO:0000259" key="1">
    <source>
        <dbReference type="Pfam" id="PF13456"/>
    </source>
</evidence>
<dbReference type="GeneID" id="18934529"/>
<dbReference type="EMBL" id="GL883110">
    <property type="protein sequence ID" value="EGG05974.1"/>
    <property type="molecule type" value="Genomic_DNA"/>
</dbReference>
<protein>
    <recommendedName>
        <fullName evidence="1">RNase H type-1 domain-containing protein</fullName>
    </recommendedName>
</protein>
<dbReference type="GO" id="GO:0004523">
    <property type="term" value="F:RNA-DNA hybrid ribonuclease activity"/>
    <property type="evidence" value="ECO:0007669"/>
    <property type="project" value="InterPro"/>
</dbReference>
<dbReference type="OrthoDB" id="3249498at2759"/>
<name>F4RNE4_MELLP</name>
<dbReference type="AlphaFoldDB" id="F4RNE4"/>
<dbReference type="VEuPathDB" id="FungiDB:MELLADRAFT_87466"/>
<dbReference type="InterPro" id="IPR002156">
    <property type="entry name" value="RNaseH_domain"/>
</dbReference>
<dbReference type="HOGENOM" id="CLU_058350_0_0_1"/>
<organism evidence="3">
    <name type="scientific">Melampsora larici-populina (strain 98AG31 / pathotype 3-4-7)</name>
    <name type="common">Poplar leaf rust fungus</name>
    <dbReference type="NCBI Taxonomy" id="747676"/>
    <lineage>
        <taxon>Eukaryota</taxon>
        <taxon>Fungi</taxon>
        <taxon>Dikarya</taxon>
        <taxon>Basidiomycota</taxon>
        <taxon>Pucciniomycotina</taxon>
        <taxon>Pucciniomycetes</taxon>
        <taxon>Pucciniales</taxon>
        <taxon>Melampsoraceae</taxon>
        <taxon>Melampsora</taxon>
    </lineage>
</organism>
<dbReference type="GO" id="GO:0003676">
    <property type="term" value="F:nucleic acid binding"/>
    <property type="evidence" value="ECO:0007669"/>
    <property type="project" value="InterPro"/>
</dbReference>
<feature type="domain" description="RNase H type-1" evidence="1">
    <location>
        <begin position="171"/>
        <end position="259"/>
    </location>
</feature>
<sequence>MNDSWGVGSAYNLVQFKGHVVPLNQANFLKLFGFVNIPWAWGKQVWGTELDVIALRAFVIPSSQPLVAWQHITGWSNWAVNTFPLGRWAIQSSWDKIAGKTLCNAQVPCNKTITKDLTWLANLLKDWSGRKILKKIFWNLKLAYLTFIVDACPTGIGIWCPKLNSAWSKKFPHPSRDIFWAELLDVITSINIAVTLPSKRIAIFSDNASIVALFSSHKPIDSARLLFSHTVSVMLKNDLNVKVRHIAGDNNKIANDLSRDRLTKARGYIPSLNHHYLPPTEPSFDRGIKPHYNSSRSNASSLQINYGQADATLFFRKRGPQPIPHLKASRALHHQQIQIG</sequence>
<gene>
    <name evidence="2" type="ORF">MELLADRAFT_87466</name>
</gene>
<accession>F4RNE4</accession>
<dbReference type="KEGG" id="mlr:MELLADRAFT_87466"/>
<dbReference type="InParanoid" id="F4RNE4"/>
<dbReference type="RefSeq" id="XP_007410625.1">
    <property type="nucleotide sequence ID" value="XM_007410563.1"/>
</dbReference>
<dbReference type="Pfam" id="PF13456">
    <property type="entry name" value="RVT_3"/>
    <property type="match status" value="1"/>
</dbReference>